<organism evidence="2 3">
    <name type="scientific">Bremerella alba</name>
    <dbReference type="NCBI Taxonomy" id="980252"/>
    <lineage>
        <taxon>Bacteria</taxon>
        <taxon>Pseudomonadati</taxon>
        <taxon>Planctomycetota</taxon>
        <taxon>Planctomycetia</taxon>
        <taxon>Pirellulales</taxon>
        <taxon>Pirellulaceae</taxon>
        <taxon>Bremerella</taxon>
    </lineage>
</organism>
<dbReference type="PROSITE" id="PS50879">
    <property type="entry name" value="RNASE_H_1"/>
    <property type="match status" value="1"/>
</dbReference>
<dbReference type="RefSeq" id="WP_207395350.1">
    <property type="nucleotide sequence ID" value="NZ_JABRWO010000002.1"/>
</dbReference>
<sequence>MRESTPQYLLATGSRSDIEGGRWQFVLRSSDRKFEIAESDFEVNHFGDRVALLAVVRGLEAIPEPGRVMLLTPSRYILNGIRHGLCTWEDQGFKIERLGRRVAVRNQDLWSRVAHARQFHRISAKYCRSLLTENPSADEWPAKTSLVDDIQMALRNAQQEIESRTTLNALATCA</sequence>
<dbReference type="Gene3D" id="3.30.420.10">
    <property type="entry name" value="Ribonuclease H-like superfamily/Ribonuclease H"/>
    <property type="match status" value="1"/>
</dbReference>
<evidence type="ECO:0000259" key="1">
    <source>
        <dbReference type="PROSITE" id="PS50879"/>
    </source>
</evidence>
<dbReference type="Pfam" id="PF00075">
    <property type="entry name" value="RNase_H"/>
    <property type="match status" value="1"/>
</dbReference>
<name>A0A7V9A5Z9_9BACT</name>
<evidence type="ECO:0000313" key="3">
    <source>
        <dbReference type="Proteomes" id="UP000551616"/>
    </source>
</evidence>
<keyword evidence="3" id="KW-1185">Reference proteome</keyword>
<dbReference type="GO" id="GO:0004523">
    <property type="term" value="F:RNA-DNA hybrid ribonuclease activity"/>
    <property type="evidence" value="ECO:0007669"/>
    <property type="project" value="UniProtKB-EC"/>
</dbReference>
<keyword evidence="2" id="KW-0378">Hydrolase</keyword>
<dbReference type="InterPro" id="IPR012337">
    <property type="entry name" value="RNaseH-like_sf"/>
</dbReference>
<protein>
    <submittedName>
        <fullName evidence="2">Ribonuclease H</fullName>
        <ecNumber evidence="2">3.1.26.4</ecNumber>
    </submittedName>
</protein>
<dbReference type="InterPro" id="IPR002156">
    <property type="entry name" value="RNaseH_domain"/>
</dbReference>
<dbReference type="GO" id="GO:0003676">
    <property type="term" value="F:nucleic acid binding"/>
    <property type="evidence" value="ECO:0007669"/>
    <property type="project" value="InterPro"/>
</dbReference>
<evidence type="ECO:0000313" key="2">
    <source>
        <dbReference type="EMBL" id="MBA2113870.1"/>
    </source>
</evidence>
<dbReference type="Proteomes" id="UP000551616">
    <property type="component" value="Unassembled WGS sequence"/>
</dbReference>
<dbReference type="AlphaFoldDB" id="A0A7V9A5Z9"/>
<feature type="domain" description="RNase H type-1" evidence="1">
    <location>
        <begin position="3"/>
        <end position="146"/>
    </location>
</feature>
<dbReference type="EMBL" id="JABRWO010000002">
    <property type="protein sequence ID" value="MBA2113870.1"/>
    <property type="molecule type" value="Genomic_DNA"/>
</dbReference>
<gene>
    <name evidence="2" type="primary">rnhA_1</name>
    <name evidence="2" type="ORF">HOV93_10230</name>
</gene>
<dbReference type="InterPro" id="IPR036397">
    <property type="entry name" value="RNaseH_sf"/>
</dbReference>
<dbReference type="EC" id="3.1.26.4" evidence="2"/>
<accession>A0A7V9A5Z9</accession>
<dbReference type="SUPFAM" id="SSF53098">
    <property type="entry name" value="Ribonuclease H-like"/>
    <property type="match status" value="1"/>
</dbReference>
<reference evidence="2 3" key="1">
    <citation type="submission" date="2020-05" db="EMBL/GenBank/DDBJ databases">
        <title>Bremerella alba sp. nov., a novel planctomycete isolated from the surface of the macroalga Fucus spiralis.</title>
        <authorList>
            <person name="Godinho O."/>
            <person name="Botelho R."/>
            <person name="Albuquerque L."/>
            <person name="Wiegand S."/>
            <person name="Da Costa M.S."/>
            <person name="Lobo-Da-Cunha A."/>
            <person name="Jogler C."/>
            <person name="Lage O.M."/>
        </authorList>
    </citation>
    <scope>NUCLEOTIDE SEQUENCE [LARGE SCALE GENOMIC DNA]</scope>
    <source>
        <strain evidence="2 3">FF15</strain>
    </source>
</reference>
<comment type="caution">
    <text evidence="2">The sequence shown here is derived from an EMBL/GenBank/DDBJ whole genome shotgun (WGS) entry which is preliminary data.</text>
</comment>
<proteinExistence type="predicted"/>